<dbReference type="InterPro" id="IPR002036">
    <property type="entry name" value="YbeY"/>
</dbReference>
<dbReference type="AlphaFoldDB" id="A0A1I2K0V2"/>
<gene>
    <name evidence="8" type="primary">ybeY</name>
    <name evidence="9" type="ORF">SAMN04488120_11079</name>
</gene>
<dbReference type="EC" id="3.1.-.-" evidence="8"/>
<organism evidence="9 10">
    <name type="scientific">Fontimonas thermophila</name>
    <dbReference type="NCBI Taxonomy" id="1076937"/>
    <lineage>
        <taxon>Bacteria</taxon>
        <taxon>Pseudomonadati</taxon>
        <taxon>Pseudomonadota</taxon>
        <taxon>Gammaproteobacteria</taxon>
        <taxon>Nevskiales</taxon>
        <taxon>Nevskiaceae</taxon>
        <taxon>Fontimonas</taxon>
    </lineage>
</organism>
<evidence type="ECO:0000256" key="6">
    <source>
        <dbReference type="ARBA" id="ARBA00022801"/>
    </source>
</evidence>
<dbReference type="PANTHER" id="PTHR46986:SF1">
    <property type="entry name" value="ENDORIBONUCLEASE YBEY, CHLOROPLASTIC"/>
    <property type="match status" value="1"/>
</dbReference>
<comment type="subcellular location">
    <subcellularLocation>
        <location evidence="8">Cytoplasm</location>
    </subcellularLocation>
</comment>
<keyword evidence="5 8" id="KW-0255">Endonuclease</keyword>
<dbReference type="InterPro" id="IPR023091">
    <property type="entry name" value="MetalPrtase_cat_dom_sf_prd"/>
</dbReference>
<keyword evidence="10" id="KW-1185">Reference proteome</keyword>
<feature type="binding site" evidence="8">
    <location>
        <position position="107"/>
    </location>
    <ligand>
        <name>Zn(2+)</name>
        <dbReference type="ChEBI" id="CHEBI:29105"/>
        <note>catalytic</note>
    </ligand>
</feature>
<sequence length="144" mass="15721">MAISTGEIAIQRAVPARGIPAATSLRAFARAALPARHGELTIRIVDLDESRALNRTWRGKDKPTNVLSFAGSGEVLGDLVICAPVVASEAAEQGKTLRAHWAHMVVHGCLHLCGYDHERDDDARRMEAREISILKKLGFANPYR</sequence>
<dbReference type="Proteomes" id="UP000199771">
    <property type="component" value="Unassembled WGS sequence"/>
</dbReference>
<keyword evidence="6 8" id="KW-0378">Hydrolase</keyword>
<evidence type="ECO:0000256" key="3">
    <source>
        <dbReference type="ARBA" id="ARBA00022722"/>
    </source>
</evidence>
<dbReference type="Gene3D" id="3.40.390.30">
    <property type="entry name" value="Metalloproteases ('zincins'), catalytic domain"/>
    <property type="match status" value="1"/>
</dbReference>
<accession>A0A1I2K0V2</accession>
<keyword evidence="2 8" id="KW-0690">Ribosome biogenesis</keyword>
<evidence type="ECO:0000256" key="1">
    <source>
        <dbReference type="ARBA" id="ARBA00010875"/>
    </source>
</evidence>
<protein>
    <recommendedName>
        <fullName evidence="8">Endoribonuclease YbeY</fullName>
        <ecNumber evidence="8">3.1.-.-</ecNumber>
    </recommendedName>
</protein>
<keyword evidence="7 8" id="KW-0862">Zinc</keyword>
<evidence type="ECO:0000256" key="7">
    <source>
        <dbReference type="ARBA" id="ARBA00022833"/>
    </source>
</evidence>
<dbReference type="OrthoDB" id="9807740at2"/>
<feature type="binding site" evidence="8">
    <location>
        <position position="111"/>
    </location>
    <ligand>
        <name>Zn(2+)</name>
        <dbReference type="ChEBI" id="CHEBI:29105"/>
        <note>catalytic</note>
    </ligand>
</feature>
<reference evidence="9 10" key="1">
    <citation type="submission" date="2016-10" db="EMBL/GenBank/DDBJ databases">
        <authorList>
            <person name="de Groot N.N."/>
        </authorList>
    </citation>
    <scope>NUCLEOTIDE SEQUENCE [LARGE SCALE GENOMIC DNA]</scope>
    <source>
        <strain evidence="9 10">DSM 23609</strain>
    </source>
</reference>
<evidence type="ECO:0000256" key="2">
    <source>
        <dbReference type="ARBA" id="ARBA00022517"/>
    </source>
</evidence>
<dbReference type="Pfam" id="PF02130">
    <property type="entry name" value="YbeY"/>
    <property type="match status" value="1"/>
</dbReference>
<dbReference type="PANTHER" id="PTHR46986">
    <property type="entry name" value="ENDORIBONUCLEASE YBEY, CHLOROPLASTIC"/>
    <property type="match status" value="1"/>
</dbReference>
<proteinExistence type="inferred from homology"/>
<evidence type="ECO:0000256" key="4">
    <source>
        <dbReference type="ARBA" id="ARBA00022723"/>
    </source>
</evidence>
<comment type="function">
    <text evidence="8">Single strand-specific metallo-endoribonuclease involved in late-stage 70S ribosome quality control and in maturation of the 3' terminus of the 16S rRNA.</text>
</comment>
<keyword evidence="8" id="KW-0963">Cytoplasm</keyword>
<keyword evidence="8" id="KW-0698">rRNA processing</keyword>
<evidence type="ECO:0000256" key="8">
    <source>
        <dbReference type="HAMAP-Rule" id="MF_00009"/>
    </source>
</evidence>
<feature type="binding site" evidence="8">
    <location>
        <position position="117"/>
    </location>
    <ligand>
        <name>Zn(2+)</name>
        <dbReference type="ChEBI" id="CHEBI:29105"/>
        <note>catalytic</note>
    </ligand>
</feature>
<dbReference type="NCBIfam" id="TIGR00043">
    <property type="entry name" value="rRNA maturation RNase YbeY"/>
    <property type="match status" value="1"/>
</dbReference>
<dbReference type="GO" id="GO:0008270">
    <property type="term" value="F:zinc ion binding"/>
    <property type="evidence" value="ECO:0007669"/>
    <property type="project" value="UniProtKB-UniRule"/>
</dbReference>
<dbReference type="GO" id="GO:0005737">
    <property type="term" value="C:cytoplasm"/>
    <property type="evidence" value="ECO:0007669"/>
    <property type="project" value="UniProtKB-SubCell"/>
</dbReference>
<keyword evidence="3 8" id="KW-0540">Nuclease</keyword>
<dbReference type="STRING" id="1076937.SAMN04488120_11079"/>
<dbReference type="RefSeq" id="WP_091534701.1">
    <property type="nucleotide sequence ID" value="NZ_FOOC01000010.1"/>
</dbReference>
<dbReference type="GO" id="GO:0004521">
    <property type="term" value="F:RNA endonuclease activity"/>
    <property type="evidence" value="ECO:0007669"/>
    <property type="project" value="UniProtKB-UniRule"/>
</dbReference>
<evidence type="ECO:0000313" key="10">
    <source>
        <dbReference type="Proteomes" id="UP000199771"/>
    </source>
</evidence>
<dbReference type="GO" id="GO:0004222">
    <property type="term" value="F:metalloendopeptidase activity"/>
    <property type="evidence" value="ECO:0007669"/>
    <property type="project" value="InterPro"/>
</dbReference>
<comment type="similarity">
    <text evidence="1 8">Belongs to the endoribonuclease YbeY family.</text>
</comment>
<dbReference type="GO" id="GO:0006364">
    <property type="term" value="P:rRNA processing"/>
    <property type="evidence" value="ECO:0007669"/>
    <property type="project" value="UniProtKB-UniRule"/>
</dbReference>
<evidence type="ECO:0000313" key="9">
    <source>
        <dbReference type="EMBL" id="SFF58646.1"/>
    </source>
</evidence>
<evidence type="ECO:0000256" key="5">
    <source>
        <dbReference type="ARBA" id="ARBA00022759"/>
    </source>
</evidence>
<dbReference type="HAMAP" id="MF_00009">
    <property type="entry name" value="Endoribonucl_YbeY"/>
    <property type="match status" value="1"/>
</dbReference>
<keyword evidence="4 8" id="KW-0479">Metal-binding</keyword>
<comment type="cofactor">
    <cofactor evidence="8">
        <name>Zn(2+)</name>
        <dbReference type="ChEBI" id="CHEBI:29105"/>
    </cofactor>
    <text evidence="8">Binds 1 zinc ion.</text>
</comment>
<dbReference type="EMBL" id="FOOC01000010">
    <property type="protein sequence ID" value="SFF58646.1"/>
    <property type="molecule type" value="Genomic_DNA"/>
</dbReference>
<dbReference type="SUPFAM" id="SSF55486">
    <property type="entry name" value="Metalloproteases ('zincins'), catalytic domain"/>
    <property type="match status" value="1"/>
</dbReference>
<name>A0A1I2K0V2_9GAMM</name>